<proteinExistence type="predicted"/>
<feature type="compositionally biased region" description="Basic and acidic residues" evidence="1">
    <location>
        <begin position="87"/>
        <end position="97"/>
    </location>
</feature>
<reference evidence="2 3" key="1">
    <citation type="submission" date="2022-03" db="EMBL/GenBank/DDBJ databases">
        <title>Ignatzschineria rhizosphaerae HR5S32.</title>
        <authorList>
            <person name="Sun J.Q."/>
            <person name="Feng J.Y."/>
        </authorList>
    </citation>
    <scope>NUCLEOTIDE SEQUENCE [LARGE SCALE GENOMIC DNA]</scope>
    <source>
        <strain evidence="2 3">HR5S32</strain>
    </source>
</reference>
<gene>
    <name evidence="2" type="ORF">MMG00_08150</name>
</gene>
<keyword evidence="3" id="KW-1185">Reference proteome</keyword>
<name>A0ABY3WX73_9GAMM</name>
<dbReference type="NCBIfam" id="TIGR00426">
    <property type="entry name" value="competence protein ComEA helix-hairpin-helix repeat region"/>
    <property type="match status" value="1"/>
</dbReference>
<dbReference type="EMBL" id="CP093379">
    <property type="protein sequence ID" value="UNM95201.1"/>
    <property type="molecule type" value="Genomic_DNA"/>
</dbReference>
<dbReference type="Pfam" id="PF12836">
    <property type="entry name" value="HHH_3"/>
    <property type="match status" value="1"/>
</dbReference>
<evidence type="ECO:0000256" key="1">
    <source>
        <dbReference type="SAM" id="MobiDB-lite"/>
    </source>
</evidence>
<dbReference type="InterPro" id="IPR010994">
    <property type="entry name" value="RuvA_2-like"/>
</dbReference>
<dbReference type="SUPFAM" id="SSF47781">
    <property type="entry name" value="RuvA domain 2-like"/>
    <property type="match status" value="1"/>
</dbReference>
<dbReference type="Gene3D" id="1.10.150.280">
    <property type="entry name" value="AF1531-like domain"/>
    <property type="match status" value="1"/>
</dbReference>
<dbReference type="InterPro" id="IPR004509">
    <property type="entry name" value="Competence_ComEA_HhH"/>
</dbReference>
<accession>A0ABY3WX73</accession>
<evidence type="ECO:0000313" key="3">
    <source>
        <dbReference type="Proteomes" id="UP000829542"/>
    </source>
</evidence>
<dbReference type="Proteomes" id="UP000829542">
    <property type="component" value="Chromosome"/>
</dbReference>
<evidence type="ECO:0000313" key="2">
    <source>
        <dbReference type="EMBL" id="UNM95201.1"/>
    </source>
</evidence>
<feature type="region of interest" description="Disordered" evidence="1">
    <location>
        <begin position="87"/>
        <end position="109"/>
    </location>
</feature>
<dbReference type="RefSeq" id="WP_242147213.1">
    <property type="nucleotide sequence ID" value="NZ_CP093379.1"/>
</dbReference>
<dbReference type="PANTHER" id="PTHR21180:SF32">
    <property type="entry name" value="ENDONUCLEASE_EXONUCLEASE_PHOSPHATASE FAMILY DOMAIN-CONTAINING PROTEIN 1"/>
    <property type="match status" value="1"/>
</dbReference>
<organism evidence="2 3">
    <name type="scientific">Ignatzschineria rhizosphaerae</name>
    <dbReference type="NCBI Taxonomy" id="2923279"/>
    <lineage>
        <taxon>Bacteria</taxon>
        <taxon>Pseudomonadati</taxon>
        <taxon>Pseudomonadota</taxon>
        <taxon>Gammaproteobacteria</taxon>
        <taxon>Cardiobacteriales</taxon>
        <taxon>Ignatzschineriaceae</taxon>
        <taxon>Ignatzschineria</taxon>
    </lineage>
</organism>
<dbReference type="InterPro" id="IPR051675">
    <property type="entry name" value="Endo/Exo/Phosphatase_dom_1"/>
</dbReference>
<protein>
    <submittedName>
        <fullName evidence="2">Helix-hairpin-helix domain-containing protein</fullName>
    </submittedName>
</protein>
<dbReference type="PANTHER" id="PTHR21180">
    <property type="entry name" value="ENDONUCLEASE/EXONUCLEASE/PHOSPHATASE FAMILY DOMAIN-CONTAINING PROTEIN 1"/>
    <property type="match status" value="1"/>
</dbReference>
<sequence>MQYFKRFSHLIKLSLFGILPLSFVSLIHAAPININSADVATITANLTDIGPVKATAIIEYRELNGPFADAQALLAVKGIGEKTLEKNRDNLLFEDPKVPQTPPQSSGND</sequence>